<evidence type="ECO:0000313" key="2">
    <source>
        <dbReference type="EMBL" id="JAP96285.1"/>
    </source>
</evidence>
<gene>
    <name evidence="2" type="ORF">TPC1_10431</name>
</gene>
<dbReference type="AlphaFoldDB" id="A0A146KL59"/>
<evidence type="ECO:0000256" key="1">
    <source>
        <dbReference type="SAM" id="MobiDB-lite"/>
    </source>
</evidence>
<name>A0A146KL59_9EUKA</name>
<feature type="compositionally biased region" description="Basic residues" evidence="1">
    <location>
        <begin position="70"/>
        <end position="80"/>
    </location>
</feature>
<protein>
    <submittedName>
        <fullName evidence="2">Uncharacterized protein</fullName>
    </submittedName>
</protein>
<feature type="region of interest" description="Disordered" evidence="1">
    <location>
        <begin position="53"/>
        <end position="109"/>
    </location>
</feature>
<organism evidence="2">
    <name type="scientific">Trepomonas sp. PC1</name>
    <dbReference type="NCBI Taxonomy" id="1076344"/>
    <lineage>
        <taxon>Eukaryota</taxon>
        <taxon>Metamonada</taxon>
        <taxon>Diplomonadida</taxon>
        <taxon>Hexamitidae</taxon>
        <taxon>Hexamitinae</taxon>
        <taxon>Trepomonas</taxon>
    </lineage>
</organism>
<reference evidence="2" key="1">
    <citation type="submission" date="2015-07" db="EMBL/GenBank/DDBJ databases">
        <title>Adaptation to a free-living lifestyle via gene acquisitions in the diplomonad Trepomonas sp. PC1.</title>
        <authorList>
            <person name="Xu F."/>
            <person name="Jerlstrom-Hultqvist J."/>
            <person name="Kolisko M."/>
            <person name="Simpson A.G.B."/>
            <person name="Roger A.J."/>
            <person name="Svard S.G."/>
            <person name="Andersson J.O."/>
        </authorList>
    </citation>
    <scope>NUCLEOTIDE SEQUENCE</scope>
    <source>
        <strain evidence="2">PC1</strain>
    </source>
</reference>
<accession>A0A146KL59</accession>
<feature type="non-terminal residue" evidence="2">
    <location>
        <position position="1"/>
    </location>
</feature>
<proteinExistence type="predicted"/>
<feature type="non-terminal residue" evidence="2">
    <location>
        <position position="188"/>
    </location>
</feature>
<dbReference type="EMBL" id="GDID01000321">
    <property type="protein sequence ID" value="JAP96285.1"/>
    <property type="molecule type" value="Transcribed_RNA"/>
</dbReference>
<sequence>LNLQNQLVEENDKKKQNQPFLNSTLEILIREYLQSDSQLQKLNQTIDELKSKIQQEHEKQQQNNTDEQKKTKKIKVKRRKEDKDTEDQEPQEEPKPAQEPDSIWGAPKQTIWGSQPKQTQYGIPLKQFIDQQCGYDLFLNTIFQDKRTKTLPDTWYQAIFSLSEGEIDVKKPQTWGLHQSNGGPCGFV</sequence>